<dbReference type="Proteomes" id="UP000248764">
    <property type="component" value="Unassembled WGS sequence"/>
</dbReference>
<dbReference type="RefSeq" id="WP_111253998.1">
    <property type="nucleotide sequence ID" value="NZ_POTW01000012.1"/>
</dbReference>
<dbReference type="EMBL" id="POTW01000012">
    <property type="protein sequence ID" value="PZF84862.1"/>
    <property type="molecule type" value="Genomic_DNA"/>
</dbReference>
<dbReference type="Gene3D" id="3.40.190.10">
    <property type="entry name" value="Periplasmic binding protein-like II"/>
    <property type="match status" value="1"/>
</dbReference>
<keyword evidence="3" id="KW-0472">Membrane</keyword>
<evidence type="ECO:0000256" key="4">
    <source>
        <dbReference type="ARBA" id="ARBA00023139"/>
    </source>
</evidence>
<dbReference type="PANTHER" id="PTHR43649:SF33">
    <property type="entry name" value="POLYGALACTURONAN_RHAMNOGALACTURONAN-BINDING PROTEIN YTCQ"/>
    <property type="match status" value="1"/>
</dbReference>
<keyword evidence="5" id="KW-0449">Lipoprotein</keyword>
<evidence type="ECO:0000313" key="8">
    <source>
        <dbReference type="Proteomes" id="UP000248764"/>
    </source>
</evidence>
<dbReference type="InterPro" id="IPR050490">
    <property type="entry name" value="Bact_solute-bd_prot1"/>
</dbReference>
<proteinExistence type="predicted"/>
<keyword evidence="1" id="KW-1003">Cell membrane</keyword>
<evidence type="ECO:0000313" key="7">
    <source>
        <dbReference type="EMBL" id="PZF84862.1"/>
    </source>
</evidence>
<keyword evidence="2 6" id="KW-0732">Signal</keyword>
<dbReference type="Pfam" id="PF01547">
    <property type="entry name" value="SBP_bac_1"/>
    <property type="match status" value="1"/>
</dbReference>
<dbReference type="PROSITE" id="PS51257">
    <property type="entry name" value="PROKAR_LIPOPROTEIN"/>
    <property type="match status" value="1"/>
</dbReference>
<gene>
    <name evidence="7" type="ORF">C1I92_07315</name>
</gene>
<dbReference type="AlphaFoldDB" id="A0A2W2BFU6"/>
<dbReference type="PANTHER" id="PTHR43649">
    <property type="entry name" value="ARABINOSE-BINDING PROTEIN-RELATED"/>
    <property type="match status" value="1"/>
</dbReference>
<keyword evidence="4" id="KW-0564">Palmitate</keyword>
<comment type="caution">
    <text evidence="7">The sequence shown here is derived from an EMBL/GenBank/DDBJ whole genome shotgun (WGS) entry which is preliminary data.</text>
</comment>
<dbReference type="InterPro" id="IPR006059">
    <property type="entry name" value="SBP"/>
</dbReference>
<keyword evidence="8" id="KW-1185">Reference proteome</keyword>
<feature type="signal peptide" evidence="6">
    <location>
        <begin position="1"/>
        <end position="25"/>
    </location>
</feature>
<sequence length="436" mass="46369">MTRSRGLAAVRLVSGLLAASMLVVACSSDDGGAESAGEPVTLTYWSWAPNIEKIVEVWNESHPDIQVRVNTSTGGDEIVAKLTAADQAGDLPDLSNTTYQDLPALIISEIAADVTDIMGDREDETAAPAWTMTTLDGVNYAVPQGTSPMFLFYRTDVFAEHGLPVPTTWEQYAQVARDLHAADPSVYLSTFPANDAQLFAGLAQQAGASWWSVDGEGGWSVDMNDDASRQVADFWEGLVAEDVVATMKTYTPEWQAALADGTLASMIGAVWTPPILANNAPDTVGSWAAVPLPQWDPADPASGVLGGSATIVTTGTDHPEEAREFALWLNTSDEALNAYIEHASIWPAALSGRELPELQGATALMPEQADFYRTAAQIDEVTVPVTWGPNVPAAFDSFTNHFSAAVSARSGFADALAQVQADTVADLERAGYEVSE</sequence>
<name>A0A2W2BFU6_9ACTN</name>
<evidence type="ECO:0000256" key="6">
    <source>
        <dbReference type="SAM" id="SignalP"/>
    </source>
</evidence>
<organism evidence="7 8">
    <name type="scientific">Jiangella anatolica</name>
    <dbReference type="NCBI Taxonomy" id="2670374"/>
    <lineage>
        <taxon>Bacteria</taxon>
        <taxon>Bacillati</taxon>
        <taxon>Actinomycetota</taxon>
        <taxon>Actinomycetes</taxon>
        <taxon>Jiangellales</taxon>
        <taxon>Jiangellaceae</taxon>
        <taxon>Jiangella</taxon>
    </lineage>
</organism>
<evidence type="ECO:0000256" key="3">
    <source>
        <dbReference type="ARBA" id="ARBA00023136"/>
    </source>
</evidence>
<reference evidence="7 8" key="1">
    <citation type="submission" date="2018-01" db="EMBL/GenBank/DDBJ databases">
        <title>Draft genome sequence of Jiangella sp. GTF31.</title>
        <authorList>
            <person name="Sahin N."/>
            <person name="Ay H."/>
            <person name="Saygin H."/>
        </authorList>
    </citation>
    <scope>NUCLEOTIDE SEQUENCE [LARGE SCALE GENOMIC DNA]</scope>
    <source>
        <strain evidence="7 8">GTF31</strain>
    </source>
</reference>
<protein>
    <submittedName>
        <fullName evidence="7">Sugar ABC transporter substrate-binding protein</fullName>
    </submittedName>
</protein>
<evidence type="ECO:0000256" key="2">
    <source>
        <dbReference type="ARBA" id="ARBA00022729"/>
    </source>
</evidence>
<dbReference type="SUPFAM" id="SSF53850">
    <property type="entry name" value="Periplasmic binding protein-like II"/>
    <property type="match status" value="1"/>
</dbReference>
<evidence type="ECO:0000256" key="5">
    <source>
        <dbReference type="ARBA" id="ARBA00023288"/>
    </source>
</evidence>
<accession>A0A2W2BFU6</accession>
<feature type="chain" id="PRO_5039410572" evidence="6">
    <location>
        <begin position="26"/>
        <end position="436"/>
    </location>
</feature>
<evidence type="ECO:0000256" key="1">
    <source>
        <dbReference type="ARBA" id="ARBA00022475"/>
    </source>
</evidence>